<keyword evidence="3" id="KW-1185">Reference proteome</keyword>
<feature type="non-terminal residue" evidence="2">
    <location>
        <position position="246"/>
    </location>
</feature>
<feature type="transmembrane region" description="Helical" evidence="1">
    <location>
        <begin position="180"/>
        <end position="198"/>
    </location>
</feature>
<dbReference type="OrthoDB" id="10525304at2759"/>
<comment type="caution">
    <text evidence="2">The sequence shown here is derived from an EMBL/GenBank/DDBJ whole genome shotgun (WGS) entry which is preliminary data.</text>
</comment>
<dbReference type="AlphaFoldDB" id="A0A3S0ZR83"/>
<gene>
    <name evidence="2" type="ORF">EGW08_018817</name>
</gene>
<keyword evidence="1" id="KW-1133">Transmembrane helix</keyword>
<keyword evidence="1" id="KW-0812">Transmembrane</keyword>
<keyword evidence="1" id="KW-0472">Membrane</keyword>
<reference evidence="2 3" key="1">
    <citation type="submission" date="2019-01" db="EMBL/GenBank/DDBJ databases">
        <title>A draft genome assembly of the solar-powered sea slug Elysia chlorotica.</title>
        <authorList>
            <person name="Cai H."/>
            <person name="Li Q."/>
            <person name="Fang X."/>
            <person name="Li J."/>
            <person name="Curtis N.E."/>
            <person name="Altenburger A."/>
            <person name="Shibata T."/>
            <person name="Feng M."/>
            <person name="Maeda T."/>
            <person name="Schwartz J.A."/>
            <person name="Shigenobu S."/>
            <person name="Lundholm N."/>
            <person name="Nishiyama T."/>
            <person name="Yang H."/>
            <person name="Hasebe M."/>
            <person name="Li S."/>
            <person name="Pierce S.K."/>
            <person name="Wang J."/>
        </authorList>
    </citation>
    <scope>NUCLEOTIDE SEQUENCE [LARGE SCALE GENOMIC DNA]</scope>
    <source>
        <strain evidence="2">EC2010</strain>
        <tissue evidence="2">Whole organism of an adult</tissue>
    </source>
</reference>
<dbReference type="EMBL" id="RQTK01000939">
    <property type="protein sequence ID" value="RUS73411.1"/>
    <property type="molecule type" value="Genomic_DNA"/>
</dbReference>
<evidence type="ECO:0000313" key="2">
    <source>
        <dbReference type="EMBL" id="RUS73411.1"/>
    </source>
</evidence>
<evidence type="ECO:0000313" key="3">
    <source>
        <dbReference type="Proteomes" id="UP000271974"/>
    </source>
</evidence>
<sequence>MALSSQLKMESYHNNVSINFLSLLSCFVFMTLSMQLGAVAGAQGVNMSILIPPMCRKHDMKHKINSAILTVMNDKSYSLPNHKAVWIMMQSEQCYECDLIPVARANSSCDIRVDTRWKTRLEIRLETDSGLAPATNKCSEAHLSRHFSEGGEYSIYIESVQDEDIICNFVSMTNPPDANIPIYVAIGILIFLAILWNVGKYLYKRGYIHRFICFWSTESMMADLGSPTNINPVDDGNPSSESIAPP</sequence>
<dbReference type="Proteomes" id="UP000271974">
    <property type="component" value="Unassembled WGS sequence"/>
</dbReference>
<name>A0A3S0ZR83_ELYCH</name>
<evidence type="ECO:0000256" key="1">
    <source>
        <dbReference type="SAM" id="Phobius"/>
    </source>
</evidence>
<protein>
    <submittedName>
        <fullName evidence="2">Uncharacterized protein</fullName>
    </submittedName>
</protein>
<accession>A0A3S0ZR83</accession>
<proteinExistence type="predicted"/>
<organism evidence="2 3">
    <name type="scientific">Elysia chlorotica</name>
    <name type="common">Eastern emerald elysia</name>
    <name type="synonym">Sea slug</name>
    <dbReference type="NCBI Taxonomy" id="188477"/>
    <lineage>
        <taxon>Eukaryota</taxon>
        <taxon>Metazoa</taxon>
        <taxon>Spiralia</taxon>
        <taxon>Lophotrochozoa</taxon>
        <taxon>Mollusca</taxon>
        <taxon>Gastropoda</taxon>
        <taxon>Heterobranchia</taxon>
        <taxon>Euthyneura</taxon>
        <taxon>Panpulmonata</taxon>
        <taxon>Sacoglossa</taxon>
        <taxon>Placobranchoidea</taxon>
        <taxon>Plakobranchidae</taxon>
        <taxon>Elysia</taxon>
    </lineage>
</organism>